<dbReference type="EMBL" id="BSNK01000002">
    <property type="protein sequence ID" value="GLQ24723.1"/>
    <property type="molecule type" value="Genomic_DNA"/>
</dbReference>
<evidence type="ECO:0000313" key="2">
    <source>
        <dbReference type="Proteomes" id="UP001161391"/>
    </source>
</evidence>
<reference evidence="1" key="2">
    <citation type="submission" date="2023-01" db="EMBL/GenBank/DDBJ databases">
        <title>Draft genome sequence of Algimonas ampicilliniresistens strain NBRC 108219.</title>
        <authorList>
            <person name="Sun Q."/>
            <person name="Mori K."/>
        </authorList>
    </citation>
    <scope>NUCLEOTIDE SEQUENCE</scope>
    <source>
        <strain evidence="1">NBRC 108219</strain>
    </source>
</reference>
<protein>
    <submittedName>
        <fullName evidence="1">Uncharacterized protein</fullName>
    </submittedName>
</protein>
<name>A0ABQ5VB49_9PROT</name>
<dbReference type="Proteomes" id="UP001161391">
    <property type="component" value="Unassembled WGS sequence"/>
</dbReference>
<proteinExistence type="predicted"/>
<dbReference type="RefSeq" id="WP_284391491.1">
    <property type="nucleotide sequence ID" value="NZ_BSNK01000002.1"/>
</dbReference>
<keyword evidence="2" id="KW-1185">Reference proteome</keyword>
<evidence type="ECO:0000313" key="1">
    <source>
        <dbReference type="EMBL" id="GLQ24723.1"/>
    </source>
</evidence>
<comment type="caution">
    <text evidence="1">The sequence shown here is derived from an EMBL/GenBank/DDBJ whole genome shotgun (WGS) entry which is preliminary data.</text>
</comment>
<sequence length="249" mass="29148">MTGTSDWSAWTLDGYRALVRTAKERFYFATYDERPLEPHVLWRHDIDYSVHRALKLAEIEADEGVRTTHMFMLNIPFYNLLDYDLQVVARKIIALGHRAGLHFYVDTRRVEKWSEEELSARMEQDRTILSDLLEAPVDVVSYHDPTAGGLIDFNADTMSGMVNCYSARLQRDYEYCSDSNGHWRHRPIPEVLSDPAHDRLHVLTHPAWWADEAMAPRPRIEAALHEHSRWIMKEYDDHLARSGRENIRT</sequence>
<organism evidence="1 2">
    <name type="scientific">Algimonas ampicilliniresistens</name>
    <dbReference type="NCBI Taxonomy" id="1298735"/>
    <lineage>
        <taxon>Bacteria</taxon>
        <taxon>Pseudomonadati</taxon>
        <taxon>Pseudomonadota</taxon>
        <taxon>Alphaproteobacteria</taxon>
        <taxon>Maricaulales</taxon>
        <taxon>Robiginitomaculaceae</taxon>
        <taxon>Algimonas</taxon>
    </lineage>
</organism>
<reference evidence="1" key="1">
    <citation type="journal article" date="2014" name="Int. J. Syst. Evol. Microbiol.">
        <title>Complete genome of a new Firmicutes species belonging to the dominant human colonic microbiota ('Ruminococcus bicirculans') reveals two chromosomes and a selective capacity to utilize plant glucans.</title>
        <authorList>
            <consortium name="NISC Comparative Sequencing Program"/>
            <person name="Wegmann U."/>
            <person name="Louis P."/>
            <person name="Goesmann A."/>
            <person name="Henrissat B."/>
            <person name="Duncan S.H."/>
            <person name="Flint H.J."/>
        </authorList>
    </citation>
    <scope>NUCLEOTIDE SEQUENCE</scope>
    <source>
        <strain evidence="1">NBRC 108219</strain>
    </source>
</reference>
<gene>
    <name evidence="1" type="primary">wbmT</name>
    <name evidence="1" type="ORF">GCM10007853_25970</name>
</gene>
<accession>A0ABQ5VB49</accession>